<evidence type="ECO:0000256" key="1">
    <source>
        <dbReference type="ARBA" id="ARBA00004888"/>
    </source>
</evidence>
<dbReference type="GO" id="GO:0006096">
    <property type="term" value="P:glycolytic process"/>
    <property type="evidence" value="ECO:0007669"/>
    <property type="project" value="UniProtKB-UniPathway"/>
</dbReference>
<dbReference type="OrthoDB" id="419537at2759"/>
<dbReference type="InterPro" id="IPR001312">
    <property type="entry name" value="Hexokinase"/>
</dbReference>
<proteinExistence type="inferred from homology"/>
<dbReference type="STRING" id="1097556.R4XDN6"/>
<dbReference type="PANTHER" id="PTHR19443:SF30">
    <property type="entry name" value="GLUCOKINASE-1-RELATED"/>
    <property type="match status" value="1"/>
</dbReference>
<keyword evidence="7 8" id="KW-0324">Glycolysis</keyword>
<dbReference type="InterPro" id="IPR022673">
    <property type="entry name" value="Hexokinase_C"/>
</dbReference>
<dbReference type="GO" id="GO:0005739">
    <property type="term" value="C:mitochondrion"/>
    <property type="evidence" value="ECO:0007669"/>
    <property type="project" value="TreeGrafter"/>
</dbReference>
<dbReference type="GO" id="GO:0005829">
    <property type="term" value="C:cytosol"/>
    <property type="evidence" value="ECO:0007669"/>
    <property type="project" value="TreeGrafter"/>
</dbReference>
<dbReference type="InterPro" id="IPR019807">
    <property type="entry name" value="Hexokinase_BS"/>
</dbReference>
<evidence type="ECO:0000313" key="11">
    <source>
        <dbReference type="EMBL" id="CCG81454.1"/>
    </source>
</evidence>
<keyword evidence="3 8" id="KW-0808">Transferase</keyword>
<dbReference type="AlphaFoldDB" id="R4XDN6"/>
<sequence length="460" mass="50325">MSLDLSEAATIADKFSYSAQSLKLAVEHFQTLAEDGLKKDDQSMTMIPTYVTEVPTGRETGTYLALDLGGTNLRVCSITLHGDGTFDNRQVKYPVSKELQRASNHEDLFGYIAEKVEGFVRQHHEDAFSFTQPEHFLRLGFTFSFPVVQTAIDQGILLRWTKGFDIHSAVGQDVVWLLQSQLDKRSVPVKVVALVNDTVGTLMARSYGSPEVGQAAMGAIFGTGTNGAYIENLKKIEKLKFNAAIAGKADRMVINTEWGSFDNALKVLPSTTYDEALDKITPNPGIQMFEKRISGMFLGEILRQTLIVHFPHSKVTEAWSLDTAVMSDICLDNSNDRAAIGEILESILGIEDTKTNREALRLITFAIGRRAARLSAIPIAALAISTGGLENGKTYNIGVDGSVVEFYPQFELMLREALAEILGKSNEERFIIGVAKDGSGVGAALVALSTVLQDQHDVRV</sequence>
<feature type="domain" description="Hexokinase N-terminal" evidence="9">
    <location>
        <begin position="9"/>
        <end position="207"/>
    </location>
</feature>
<dbReference type="PANTHER" id="PTHR19443">
    <property type="entry name" value="HEXOKINASE"/>
    <property type="match status" value="1"/>
</dbReference>
<evidence type="ECO:0000313" key="12">
    <source>
        <dbReference type="Proteomes" id="UP000013776"/>
    </source>
</evidence>
<evidence type="ECO:0000256" key="2">
    <source>
        <dbReference type="ARBA" id="ARBA00009225"/>
    </source>
</evidence>
<dbReference type="VEuPathDB" id="FungiDB:TAPDE_001227"/>
<keyword evidence="6 8" id="KW-0067">ATP-binding</keyword>
<comment type="pathway">
    <text evidence="1">Carbohydrate degradation; glycolysis; D-glyceraldehyde 3-phosphate and glycerone phosphate from D-glucose: step 1/4.</text>
</comment>
<organism evidence="11 12">
    <name type="scientific">Taphrina deformans (strain PYCC 5710 / ATCC 11124 / CBS 356.35 / IMI 108563 / JCM 9778 / NBRC 8474)</name>
    <name type="common">Peach leaf curl fungus</name>
    <name type="synonym">Lalaria deformans</name>
    <dbReference type="NCBI Taxonomy" id="1097556"/>
    <lineage>
        <taxon>Eukaryota</taxon>
        <taxon>Fungi</taxon>
        <taxon>Dikarya</taxon>
        <taxon>Ascomycota</taxon>
        <taxon>Taphrinomycotina</taxon>
        <taxon>Taphrinomycetes</taxon>
        <taxon>Taphrinales</taxon>
        <taxon>Taphrinaceae</taxon>
        <taxon>Taphrina</taxon>
    </lineage>
</organism>
<gene>
    <name evidence="11" type="ORF">TAPDE_001227</name>
</gene>
<evidence type="ECO:0000256" key="7">
    <source>
        <dbReference type="ARBA" id="ARBA00023152"/>
    </source>
</evidence>
<dbReference type="PRINTS" id="PR00475">
    <property type="entry name" value="HEXOKINASE"/>
</dbReference>
<dbReference type="GO" id="GO:0008865">
    <property type="term" value="F:fructokinase activity"/>
    <property type="evidence" value="ECO:0007669"/>
    <property type="project" value="TreeGrafter"/>
</dbReference>
<dbReference type="Gene3D" id="3.40.367.20">
    <property type="match status" value="1"/>
</dbReference>
<keyword evidence="4 8" id="KW-0547">Nucleotide-binding</keyword>
<dbReference type="GO" id="GO:0001678">
    <property type="term" value="P:intracellular glucose homeostasis"/>
    <property type="evidence" value="ECO:0007669"/>
    <property type="project" value="InterPro"/>
</dbReference>
<accession>R4XDN6</accession>
<dbReference type="Pfam" id="PF00349">
    <property type="entry name" value="Hexokinase_1"/>
    <property type="match status" value="1"/>
</dbReference>
<dbReference type="SUPFAM" id="SSF53067">
    <property type="entry name" value="Actin-like ATPase domain"/>
    <property type="match status" value="2"/>
</dbReference>
<dbReference type="Proteomes" id="UP000013776">
    <property type="component" value="Unassembled WGS sequence"/>
</dbReference>
<dbReference type="EMBL" id="CAHR02000040">
    <property type="protein sequence ID" value="CCG81454.1"/>
    <property type="molecule type" value="Genomic_DNA"/>
</dbReference>
<dbReference type="PROSITE" id="PS51748">
    <property type="entry name" value="HEXOKINASE_2"/>
    <property type="match status" value="1"/>
</dbReference>
<dbReference type="InterPro" id="IPR022672">
    <property type="entry name" value="Hexokinase_N"/>
</dbReference>
<evidence type="ECO:0000256" key="5">
    <source>
        <dbReference type="ARBA" id="ARBA00022777"/>
    </source>
</evidence>
<dbReference type="InterPro" id="IPR043129">
    <property type="entry name" value="ATPase_NBD"/>
</dbReference>
<dbReference type="FunFam" id="3.30.420.40:FF:000034">
    <property type="entry name" value="Phosphotransferase"/>
    <property type="match status" value="1"/>
</dbReference>
<evidence type="ECO:0000256" key="4">
    <source>
        <dbReference type="ARBA" id="ARBA00022741"/>
    </source>
</evidence>
<reference evidence="11 12" key="1">
    <citation type="journal article" date="2013" name="MBio">
        <title>Genome sequencing of the plant pathogen Taphrina deformans, the causal agent of peach leaf curl.</title>
        <authorList>
            <person name="Cisse O.H."/>
            <person name="Almeida J.M.G.C.F."/>
            <person name="Fonseca A."/>
            <person name="Kumar A.A."/>
            <person name="Salojaervi J."/>
            <person name="Overmyer K."/>
            <person name="Hauser P.M."/>
            <person name="Pagni M."/>
        </authorList>
    </citation>
    <scope>NUCLEOTIDE SEQUENCE [LARGE SCALE GENOMIC DNA]</scope>
    <source>
        <strain evidence="12">PYCC 5710 / ATCC 11124 / CBS 356.35 / IMI 108563 / JCM 9778 / NBRC 8474</strain>
    </source>
</reference>
<name>R4XDN6_TAPDE</name>
<comment type="similarity">
    <text evidence="2 8">Belongs to the hexokinase family.</text>
</comment>
<evidence type="ECO:0000256" key="8">
    <source>
        <dbReference type="RuleBase" id="RU362007"/>
    </source>
</evidence>
<dbReference type="EC" id="2.7.1.-" evidence="8"/>
<keyword evidence="12" id="KW-1185">Reference proteome</keyword>
<dbReference type="Gene3D" id="3.30.420.40">
    <property type="match status" value="1"/>
</dbReference>
<dbReference type="GO" id="GO:0005524">
    <property type="term" value="F:ATP binding"/>
    <property type="evidence" value="ECO:0007669"/>
    <property type="project" value="UniProtKB-UniRule"/>
</dbReference>
<evidence type="ECO:0000256" key="6">
    <source>
        <dbReference type="ARBA" id="ARBA00022840"/>
    </source>
</evidence>
<dbReference type="GO" id="GO:0004340">
    <property type="term" value="F:glucokinase activity"/>
    <property type="evidence" value="ECO:0007669"/>
    <property type="project" value="TreeGrafter"/>
</dbReference>
<evidence type="ECO:0000256" key="3">
    <source>
        <dbReference type="ARBA" id="ARBA00022679"/>
    </source>
</evidence>
<dbReference type="eggNOG" id="KOG1369">
    <property type="taxonomic scope" value="Eukaryota"/>
</dbReference>
<dbReference type="Pfam" id="PF03727">
    <property type="entry name" value="Hexokinase_2"/>
    <property type="match status" value="1"/>
</dbReference>
<protein>
    <recommendedName>
        <fullName evidence="8">Phosphotransferase</fullName>
        <ecNumber evidence="8">2.7.1.-</ecNumber>
    </recommendedName>
</protein>
<keyword evidence="5 8" id="KW-0418">Kinase</keyword>
<evidence type="ECO:0000259" key="10">
    <source>
        <dbReference type="Pfam" id="PF03727"/>
    </source>
</evidence>
<evidence type="ECO:0000259" key="9">
    <source>
        <dbReference type="Pfam" id="PF00349"/>
    </source>
</evidence>
<comment type="caution">
    <text evidence="11">The sequence shown here is derived from an EMBL/GenBank/DDBJ whole genome shotgun (WGS) entry which is preliminary data.</text>
</comment>
<dbReference type="GO" id="GO:0006006">
    <property type="term" value="P:glucose metabolic process"/>
    <property type="evidence" value="ECO:0007669"/>
    <property type="project" value="TreeGrafter"/>
</dbReference>
<dbReference type="GO" id="GO:0005536">
    <property type="term" value="F:D-glucose binding"/>
    <property type="evidence" value="ECO:0007669"/>
    <property type="project" value="InterPro"/>
</dbReference>
<dbReference type="PROSITE" id="PS00378">
    <property type="entry name" value="HEXOKINASE_1"/>
    <property type="match status" value="1"/>
</dbReference>
<feature type="domain" description="Hexokinase C-terminal" evidence="10">
    <location>
        <begin position="217"/>
        <end position="448"/>
    </location>
</feature>
<dbReference type="UniPathway" id="UPA00109">
    <property type="reaction ID" value="UER00180"/>
</dbReference>